<dbReference type="SMART" id="SM00662">
    <property type="entry name" value="RPOLD"/>
    <property type="match status" value="1"/>
</dbReference>
<dbReference type="SUPFAM" id="SSF56553">
    <property type="entry name" value="Insert subdomain of RNA polymerase alpha subunit"/>
    <property type="match status" value="1"/>
</dbReference>
<evidence type="ECO:0000256" key="3">
    <source>
        <dbReference type="SAM" id="MobiDB-lite"/>
    </source>
</evidence>
<evidence type="ECO:0000256" key="2">
    <source>
        <dbReference type="ARBA" id="ARBA00023163"/>
    </source>
</evidence>
<dbReference type="PANTHER" id="PTHR11800:SF13">
    <property type="entry name" value="DNA-DIRECTED RNA POLYMERASES I AND III SUBUNIT RPAC1"/>
    <property type="match status" value="1"/>
</dbReference>
<dbReference type="AlphaFoldDB" id="A0ABD6EEV1"/>
<dbReference type="GO" id="GO:0000428">
    <property type="term" value="C:DNA-directed RNA polymerase complex"/>
    <property type="evidence" value="ECO:0007669"/>
    <property type="project" value="UniProtKB-KW"/>
</dbReference>
<dbReference type="EMBL" id="JBGFUD010002890">
    <property type="protein sequence ID" value="MFH4978130.1"/>
    <property type="molecule type" value="Genomic_DNA"/>
</dbReference>
<evidence type="ECO:0000256" key="1">
    <source>
        <dbReference type="ARBA" id="ARBA00022478"/>
    </source>
</evidence>
<dbReference type="InterPro" id="IPR036643">
    <property type="entry name" value="RNApol_insert_sf"/>
</dbReference>
<feature type="region of interest" description="Disordered" evidence="3">
    <location>
        <begin position="1"/>
        <end position="24"/>
    </location>
</feature>
<dbReference type="InterPro" id="IPR050518">
    <property type="entry name" value="Rpo3/RPB3_RNA_Pol_subunit"/>
</dbReference>
<organism evidence="5 6">
    <name type="scientific">Gnathostoma spinigerum</name>
    <dbReference type="NCBI Taxonomy" id="75299"/>
    <lineage>
        <taxon>Eukaryota</taxon>
        <taxon>Metazoa</taxon>
        <taxon>Ecdysozoa</taxon>
        <taxon>Nematoda</taxon>
        <taxon>Chromadorea</taxon>
        <taxon>Rhabditida</taxon>
        <taxon>Spirurina</taxon>
        <taxon>Gnathostomatomorpha</taxon>
        <taxon>Gnathostomatoidea</taxon>
        <taxon>Gnathostomatidae</taxon>
        <taxon>Gnathostoma</taxon>
    </lineage>
</organism>
<keyword evidence="2" id="KW-0804">Transcription</keyword>
<feature type="domain" description="DNA-directed RNA polymerase RpoA/D/Rpb3-type" evidence="4">
    <location>
        <begin position="74"/>
        <end position="237"/>
    </location>
</feature>
<evidence type="ECO:0000313" key="5">
    <source>
        <dbReference type="EMBL" id="MFH4978130.1"/>
    </source>
</evidence>
<keyword evidence="6" id="KW-1185">Reference proteome</keyword>
<dbReference type="SUPFAM" id="SSF55257">
    <property type="entry name" value="RBP11-like subunits of RNA polymerase"/>
    <property type="match status" value="1"/>
</dbReference>
<evidence type="ECO:0000313" key="6">
    <source>
        <dbReference type="Proteomes" id="UP001608902"/>
    </source>
</evidence>
<protein>
    <recommendedName>
        <fullName evidence="4">DNA-directed RNA polymerase RpoA/D/Rpb3-type domain-containing protein</fullName>
    </recommendedName>
</protein>
<keyword evidence="1" id="KW-0240">DNA-directed RNA polymerase</keyword>
<dbReference type="Gene3D" id="2.170.120.12">
    <property type="entry name" value="DNA-directed RNA polymerase, insert domain"/>
    <property type="match status" value="1"/>
</dbReference>
<accession>A0ABD6EEV1</accession>
<comment type="caution">
    <text evidence="5">The sequence shown here is derived from an EMBL/GenBank/DDBJ whole genome shotgun (WGS) entry which is preliminary data.</text>
</comment>
<gene>
    <name evidence="5" type="ORF">AB6A40_004839</name>
</gene>
<sequence>MSLSKAKKSKSRKLEEEVPQDEPSGSFLFMEAERVLNTYDTNSDKPMLEEHWAVEEYAKKIEIEMINESEDGMTLEFDLVHTEAPIANAIRRILIAEVPTMAIERVYLYQNTSVIQDEVLCHRLGLLPIKADPRLFDWPLKKVVGVNEEGTDCDEEPTGDPKRELIFRLNIKCTRNQGIGKLVTNPKLLYENSFVYTNSFEWVPIENQSDTIRPPPAMVHDDILIAKLRPGQEIEAR</sequence>
<proteinExistence type="predicted"/>
<dbReference type="InterPro" id="IPR036603">
    <property type="entry name" value="RBP11-like"/>
</dbReference>
<feature type="compositionally biased region" description="Basic residues" evidence="3">
    <location>
        <begin position="1"/>
        <end position="11"/>
    </location>
</feature>
<dbReference type="PANTHER" id="PTHR11800">
    <property type="entry name" value="DNA-DIRECTED RNA POLYMERASE"/>
    <property type="match status" value="1"/>
</dbReference>
<dbReference type="Proteomes" id="UP001608902">
    <property type="component" value="Unassembled WGS sequence"/>
</dbReference>
<dbReference type="InterPro" id="IPR011263">
    <property type="entry name" value="DNA-dir_RNA_pol_RpoA/D/Rpb3"/>
</dbReference>
<evidence type="ECO:0000259" key="4">
    <source>
        <dbReference type="SMART" id="SM00662"/>
    </source>
</evidence>
<dbReference type="Pfam" id="PF01193">
    <property type="entry name" value="RNA_pol_L"/>
    <property type="match status" value="1"/>
</dbReference>
<name>A0ABD6EEV1_9BILA</name>
<reference evidence="5 6" key="1">
    <citation type="submission" date="2024-08" db="EMBL/GenBank/DDBJ databases">
        <title>Gnathostoma spinigerum genome.</title>
        <authorList>
            <person name="Gonzalez-Bertolin B."/>
            <person name="Monzon S."/>
            <person name="Zaballos A."/>
            <person name="Jimenez P."/>
            <person name="Dekumyoy P."/>
            <person name="Varona S."/>
            <person name="Cuesta I."/>
            <person name="Sumanam S."/>
            <person name="Adisakwattana P."/>
            <person name="Gasser R.B."/>
            <person name="Hernandez-Gonzalez A."/>
            <person name="Young N.D."/>
            <person name="Perteguer M.J."/>
        </authorList>
    </citation>
    <scope>NUCLEOTIDE SEQUENCE [LARGE SCALE GENOMIC DNA]</scope>
    <source>
        <strain evidence="5">AL3</strain>
        <tissue evidence="5">Liver</tissue>
    </source>
</reference>